<feature type="transmembrane region" description="Helical" evidence="6">
    <location>
        <begin position="85"/>
        <end position="103"/>
    </location>
</feature>
<dbReference type="Proteomes" id="UP000254924">
    <property type="component" value="Unassembled WGS sequence"/>
</dbReference>
<comment type="similarity">
    <text evidence="5">Belongs to the bacteriophage holin family. Cp-1 holin subfamily.</text>
</comment>
<dbReference type="EMBL" id="UHFN01000007">
    <property type="protein sequence ID" value="SUN60620.1"/>
    <property type="molecule type" value="Genomic_DNA"/>
</dbReference>
<evidence type="ECO:0000313" key="8">
    <source>
        <dbReference type="Proteomes" id="UP000254924"/>
    </source>
</evidence>
<evidence type="ECO:0000313" key="7">
    <source>
        <dbReference type="EMBL" id="SUN60620.1"/>
    </source>
</evidence>
<keyword evidence="2 6" id="KW-0812">Transmembrane</keyword>
<accession>A0A380K8K7</accession>
<name>A0A380K8K7_9STRE</name>
<evidence type="ECO:0000256" key="4">
    <source>
        <dbReference type="ARBA" id="ARBA00023136"/>
    </source>
</evidence>
<dbReference type="NCBIfam" id="TIGR01593">
    <property type="entry name" value="holin_tox_secr"/>
    <property type="match status" value="1"/>
</dbReference>
<dbReference type="OrthoDB" id="2193270at2"/>
<reference evidence="7 8" key="1">
    <citation type="submission" date="2018-06" db="EMBL/GenBank/DDBJ databases">
        <authorList>
            <consortium name="Pathogen Informatics"/>
            <person name="Doyle S."/>
        </authorList>
    </citation>
    <scope>NUCLEOTIDE SEQUENCE [LARGE SCALE GENOMIC DNA]</scope>
    <source>
        <strain evidence="7 8">NCTC12224</strain>
    </source>
</reference>
<organism evidence="7 8">
    <name type="scientific">Streptococcus hyointestinalis</name>
    <dbReference type="NCBI Taxonomy" id="1337"/>
    <lineage>
        <taxon>Bacteria</taxon>
        <taxon>Bacillati</taxon>
        <taxon>Bacillota</taxon>
        <taxon>Bacilli</taxon>
        <taxon>Lactobacillales</taxon>
        <taxon>Streptococcaceae</taxon>
        <taxon>Streptococcus</taxon>
    </lineage>
</organism>
<keyword evidence="3 6" id="KW-1133">Transmembrane helix</keyword>
<feature type="transmembrane region" description="Helical" evidence="6">
    <location>
        <begin position="62"/>
        <end position="79"/>
    </location>
</feature>
<dbReference type="AlphaFoldDB" id="A0A380K8K7"/>
<dbReference type="Pfam" id="PF05105">
    <property type="entry name" value="Phage_holin_4_1"/>
    <property type="match status" value="1"/>
</dbReference>
<evidence type="ECO:0000256" key="2">
    <source>
        <dbReference type="ARBA" id="ARBA00022692"/>
    </source>
</evidence>
<feature type="transmembrane region" description="Helical" evidence="6">
    <location>
        <begin position="20"/>
        <end position="42"/>
    </location>
</feature>
<evidence type="ECO:0000256" key="3">
    <source>
        <dbReference type="ARBA" id="ARBA00022989"/>
    </source>
</evidence>
<dbReference type="InterPro" id="IPR006480">
    <property type="entry name" value="Phage_holin_4_1"/>
</dbReference>
<comment type="subcellular location">
    <subcellularLocation>
        <location evidence="1">Membrane</location>
        <topology evidence="1">Multi-pass membrane protein</topology>
    </subcellularLocation>
</comment>
<keyword evidence="8" id="KW-1185">Reference proteome</keyword>
<protein>
    <submittedName>
        <fullName evidence="7">Putative holin 1</fullName>
    </submittedName>
</protein>
<proteinExistence type="inferred from homology"/>
<evidence type="ECO:0000256" key="1">
    <source>
        <dbReference type="ARBA" id="ARBA00004141"/>
    </source>
</evidence>
<keyword evidence="4 6" id="KW-0472">Membrane</keyword>
<sequence length="137" mass="15369">MLELFDTLHKFIESDEGLVFYILGIIAVMEIVDFISGTFAAIINPKIEYKSKVGINGLMRKIVGLFLLIILVPMSVLLPQQAGVAFLYTIYVGYMIMIFKSLIENYGKMKGDTSIFKNVIGVFEKLIIKGDDNGSKY</sequence>
<dbReference type="GO" id="GO:0016020">
    <property type="term" value="C:membrane"/>
    <property type="evidence" value="ECO:0007669"/>
    <property type="project" value="UniProtKB-SubCell"/>
</dbReference>
<evidence type="ECO:0000256" key="5">
    <source>
        <dbReference type="ARBA" id="ARBA00023600"/>
    </source>
</evidence>
<evidence type="ECO:0000256" key="6">
    <source>
        <dbReference type="SAM" id="Phobius"/>
    </source>
</evidence>
<gene>
    <name evidence="7" type="ORF">NCTC12224_00983</name>
</gene>